<proteinExistence type="predicted"/>
<dbReference type="Pfam" id="PF01425">
    <property type="entry name" value="Amidase"/>
    <property type="match status" value="1"/>
</dbReference>
<gene>
    <name evidence="2" type="ORF">DM02DRAFT_653355</name>
</gene>
<dbReference type="PANTHER" id="PTHR42678:SF34">
    <property type="entry name" value="OS04G0183300 PROTEIN"/>
    <property type="match status" value="1"/>
</dbReference>
<dbReference type="PANTHER" id="PTHR42678">
    <property type="entry name" value="AMIDASE"/>
    <property type="match status" value="1"/>
</dbReference>
<sequence length="541" mass="58835">MTTKEDNCNHQVQIPSILDATSKNLLTGFAQLHFNSRDLVNAYFKRIKEINSTLNVVMELNPDALSIAAELDEERLAGRLRGPLHGLPILIKGNIGTRDSMQTNDPAGSLALVDAVLPTDSTIATKLRAQGLIILGKASLGEWSMLRSDNSTPSWNPISGQAYSGYYPKLCPGGSSGGSAVAADLGLAWAALGTETSGSITSPSDRNNVVGIKPTVGLTSRHLIVPASEHQDTVGPIARTVKDAAILLSTIAGPDPNDPYTLTCPFNYVPNYQASCKLDGLRRKRIGIARNVIDAELDLVSHMLPAFENAIALMARAGATIVDNADFKAYTDWKRRPFNPVTRADFVTNLAHYLARLEYNPYDIYTVHHLQQFTQRCPAEEYPQRNTASWDVAIEQNLGNTSPEFTQHYRENMYLGGEGGVLGALERYHLDAIVLPTKVAYEIPALVGSPIITVPLGAAGSDVPVTKIKGWDEIDLAPGVPFGISFLGKKWSEEVLIEIAYAFEQISQVRGTVKRWCQPQSELKDEVIASYLTRPSSPGVV</sequence>
<reference evidence="2 3" key="1">
    <citation type="journal article" date="2018" name="Sci. Rep.">
        <title>Comparative genomics provides insights into the lifestyle and reveals functional heterogeneity of dark septate endophytic fungi.</title>
        <authorList>
            <person name="Knapp D.G."/>
            <person name="Nemeth J.B."/>
            <person name="Barry K."/>
            <person name="Hainaut M."/>
            <person name="Henrissat B."/>
            <person name="Johnson J."/>
            <person name="Kuo A."/>
            <person name="Lim J.H.P."/>
            <person name="Lipzen A."/>
            <person name="Nolan M."/>
            <person name="Ohm R.A."/>
            <person name="Tamas L."/>
            <person name="Grigoriev I.V."/>
            <person name="Spatafora J.W."/>
            <person name="Nagy L.G."/>
            <person name="Kovacs G.M."/>
        </authorList>
    </citation>
    <scope>NUCLEOTIDE SEQUENCE [LARGE SCALE GENOMIC DNA]</scope>
    <source>
        <strain evidence="2 3">DSE2036</strain>
    </source>
</reference>
<evidence type="ECO:0000313" key="2">
    <source>
        <dbReference type="EMBL" id="PVI02693.1"/>
    </source>
</evidence>
<protein>
    <submittedName>
        <fullName evidence="2">Amidase signature enzyme</fullName>
    </submittedName>
</protein>
<dbReference type="Proteomes" id="UP000244855">
    <property type="component" value="Unassembled WGS sequence"/>
</dbReference>
<dbReference type="SUPFAM" id="SSF75304">
    <property type="entry name" value="Amidase signature (AS) enzymes"/>
    <property type="match status" value="1"/>
</dbReference>
<dbReference type="InterPro" id="IPR036928">
    <property type="entry name" value="AS_sf"/>
</dbReference>
<accession>A0A2V1DWG4</accession>
<dbReference type="OrthoDB" id="566138at2759"/>
<organism evidence="2 3">
    <name type="scientific">Periconia macrospinosa</name>
    <dbReference type="NCBI Taxonomy" id="97972"/>
    <lineage>
        <taxon>Eukaryota</taxon>
        <taxon>Fungi</taxon>
        <taxon>Dikarya</taxon>
        <taxon>Ascomycota</taxon>
        <taxon>Pezizomycotina</taxon>
        <taxon>Dothideomycetes</taxon>
        <taxon>Pleosporomycetidae</taxon>
        <taxon>Pleosporales</taxon>
        <taxon>Massarineae</taxon>
        <taxon>Periconiaceae</taxon>
        <taxon>Periconia</taxon>
    </lineage>
</organism>
<dbReference type="Gene3D" id="3.90.1300.10">
    <property type="entry name" value="Amidase signature (AS) domain"/>
    <property type="match status" value="1"/>
</dbReference>
<evidence type="ECO:0000313" key="3">
    <source>
        <dbReference type="Proteomes" id="UP000244855"/>
    </source>
</evidence>
<dbReference type="AlphaFoldDB" id="A0A2V1DWG4"/>
<name>A0A2V1DWG4_9PLEO</name>
<evidence type="ECO:0000259" key="1">
    <source>
        <dbReference type="Pfam" id="PF01425"/>
    </source>
</evidence>
<feature type="domain" description="Amidase" evidence="1">
    <location>
        <begin position="38"/>
        <end position="496"/>
    </location>
</feature>
<dbReference type="STRING" id="97972.A0A2V1DWG4"/>
<dbReference type="InterPro" id="IPR023631">
    <property type="entry name" value="Amidase_dom"/>
</dbReference>
<dbReference type="EMBL" id="KZ805340">
    <property type="protein sequence ID" value="PVI02693.1"/>
    <property type="molecule type" value="Genomic_DNA"/>
</dbReference>
<keyword evidence="3" id="KW-1185">Reference proteome</keyword>